<dbReference type="PROSITE" id="PS51257">
    <property type="entry name" value="PROKAR_LIPOPROTEIN"/>
    <property type="match status" value="1"/>
</dbReference>
<keyword evidence="4" id="KW-0564">Palmitate</keyword>
<dbReference type="Pfam" id="PF06004">
    <property type="entry name" value="DUF903"/>
    <property type="match status" value="1"/>
</dbReference>
<protein>
    <recommendedName>
        <fullName evidence="7">Lipoprotein YgdI/YgdR-like SH3-like domain-containing protein</fullName>
    </recommendedName>
</protein>
<name>C6BWR9_MARSD</name>
<dbReference type="PANTHER" id="PTHR37011">
    <property type="entry name" value="POT FAMILY PEPTIDE TRANSPORT PROTEIN-RELATED"/>
    <property type="match status" value="1"/>
</dbReference>
<dbReference type="InterPro" id="IPR047807">
    <property type="entry name" value="YgdI/YgdR-like_SH3-like"/>
</dbReference>
<dbReference type="NCBIfam" id="NF033216">
    <property type="entry name" value="lipo_YgdI_YgdR"/>
    <property type="match status" value="1"/>
</dbReference>
<organism evidence="8 9">
    <name type="scientific">Maridesulfovibrio salexigens (strain ATCC 14822 / DSM 2638 / NCIMB 8403 / VKM B-1763)</name>
    <name type="common">Desulfovibrio salexigens</name>
    <dbReference type="NCBI Taxonomy" id="526222"/>
    <lineage>
        <taxon>Bacteria</taxon>
        <taxon>Pseudomonadati</taxon>
        <taxon>Thermodesulfobacteriota</taxon>
        <taxon>Desulfovibrionia</taxon>
        <taxon>Desulfovibrionales</taxon>
        <taxon>Desulfovibrionaceae</taxon>
        <taxon>Maridesulfovibrio</taxon>
    </lineage>
</organism>
<evidence type="ECO:0000256" key="2">
    <source>
        <dbReference type="ARBA" id="ARBA00022729"/>
    </source>
</evidence>
<evidence type="ECO:0000313" key="8">
    <source>
        <dbReference type="EMBL" id="ACS80349.1"/>
    </source>
</evidence>
<dbReference type="AlphaFoldDB" id="C6BWR9"/>
<evidence type="ECO:0000256" key="5">
    <source>
        <dbReference type="ARBA" id="ARBA00023288"/>
    </source>
</evidence>
<evidence type="ECO:0000313" key="9">
    <source>
        <dbReference type="Proteomes" id="UP000002601"/>
    </source>
</evidence>
<feature type="chain" id="PRO_5002959855" description="Lipoprotein YgdI/YgdR-like SH3-like domain-containing protein" evidence="6">
    <location>
        <begin position="19"/>
        <end position="75"/>
    </location>
</feature>
<keyword evidence="9" id="KW-1185">Reference proteome</keyword>
<accession>C6BWR9</accession>
<dbReference type="OrthoDB" id="5459839at2"/>
<keyword evidence="2 6" id="KW-0732">Signal</keyword>
<sequence length="75" mass="8155">MKHILVAGLLCVGMLVFAGCGSKHHTITKTDGSTAVSVGAPQYNKDSNTYTYENLGGQQTTIKREDVQQIEENKK</sequence>
<proteinExistence type="predicted"/>
<keyword evidence="5" id="KW-0449">Lipoprotein</keyword>
<evidence type="ECO:0000256" key="4">
    <source>
        <dbReference type="ARBA" id="ARBA00023139"/>
    </source>
</evidence>
<dbReference type="Gene3D" id="2.30.30.100">
    <property type="match status" value="1"/>
</dbReference>
<evidence type="ECO:0000259" key="7">
    <source>
        <dbReference type="Pfam" id="PF06004"/>
    </source>
</evidence>
<gene>
    <name evidence="8" type="ordered locus">Desal_2293</name>
</gene>
<feature type="signal peptide" evidence="6">
    <location>
        <begin position="1"/>
        <end position="18"/>
    </location>
</feature>
<evidence type="ECO:0000256" key="6">
    <source>
        <dbReference type="SAM" id="SignalP"/>
    </source>
</evidence>
<feature type="domain" description="Lipoprotein YgdI/YgdR-like SH3-like" evidence="7">
    <location>
        <begin position="26"/>
        <end position="72"/>
    </location>
</feature>
<dbReference type="RefSeq" id="WP_015852165.1">
    <property type="nucleotide sequence ID" value="NC_012881.1"/>
</dbReference>
<dbReference type="Proteomes" id="UP000002601">
    <property type="component" value="Chromosome"/>
</dbReference>
<dbReference type="STRING" id="526222.Desal_2293"/>
<evidence type="ECO:0000256" key="1">
    <source>
        <dbReference type="ARBA" id="ARBA00022475"/>
    </source>
</evidence>
<dbReference type="InterPro" id="IPR010920">
    <property type="entry name" value="LSM_dom_sf"/>
</dbReference>
<reference evidence="8 9" key="1">
    <citation type="submission" date="2009-06" db="EMBL/GenBank/DDBJ databases">
        <title>Complete sequence of Desulfovibrio salexigens DSM 2638.</title>
        <authorList>
            <consortium name="US DOE Joint Genome Institute"/>
            <person name="Lucas S."/>
            <person name="Copeland A."/>
            <person name="Lapidus A."/>
            <person name="Glavina del Rio T."/>
            <person name="Tice H."/>
            <person name="Bruce D."/>
            <person name="Goodwin L."/>
            <person name="Pitluck S."/>
            <person name="Munk A.C."/>
            <person name="Brettin T."/>
            <person name="Detter J.C."/>
            <person name="Han C."/>
            <person name="Tapia R."/>
            <person name="Larimer F."/>
            <person name="Land M."/>
            <person name="Hauser L."/>
            <person name="Kyrpides N."/>
            <person name="Anderson I."/>
            <person name="Wall J.D."/>
            <person name="Arkin A.P."/>
            <person name="Dehal P."/>
            <person name="Chivian D."/>
            <person name="Giles B."/>
            <person name="Hazen T.C."/>
        </authorList>
    </citation>
    <scope>NUCLEOTIDE SEQUENCE [LARGE SCALE GENOMIC DNA]</scope>
    <source>
        <strain evidence="9">ATCC 14822 / DSM 2638 / NCIMB 8403 / VKM B-1763</strain>
    </source>
</reference>
<keyword evidence="1" id="KW-1003">Cell membrane</keyword>
<dbReference type="EMBL" id="CP001649">
    <property type="protein sequence ID" value="ACS80349.1"/>
    <property type="molecule type" value="Genomic_DNA"/>
</dbReference>
<dbReference type="SUPFAM" id="SSF50182">
    <property type="entry name" value="Sm-like ribonucleoproteins"/>
    <property type="match status" value="1"/>
</dbReference>
<dbReference type="KEGG" id="dsa:Desal_2293"/>
<keyword evidence="3" id="KW-0472">Membrane</keyword>
<evidence type="ECO:0000256" key="3">
    <source>
        <dbReference type="ARBA" id="ARBA00023136"/>
    </source>
</evidence>
<dbReference type="HOGENOM" id="CLU_182841_2_0_7"/>
<dbReference type="InterPro" id="IPR010305">
    <property type="entry name" value="YgdI/YgdR-like"/>
</dbReference>
<dbReference type="PANTHER" id="PTHR37011:SF1">
    <property type="entry name" value="POT FAMILY PEPTIDE TRANSPORT PROTEIN"/>
    <property type="match status" value="1"/>
</dbReference>